<feature type="transmembrane region" description="Helical" evidence="6">
    <location>
        <begin position="172"/>
        <end position="193"/>
    </location>
</feature>
<feature type="transmembrane region" description="Helical" evidence="6">
    <location>
        <begin position="12"/>
        <end position="29"/>
    </location>
</feature>
<evidence type="ECO:0000313" key="9">
    <source>
        <dbReference type="Proteomes" id="UP000317894"/>
    </source>
</evidence>
<feature type="transmembrane region" description="Helical" evidence="6">
    <location>
        <begin position="49"/>
        <end position="70"/>
    </location>
</feature>
<sequence length="199" mass="21181">MNWIGEVIEQGGIAGIFALTLVETVFPPIPSEVVMPMAGIAAAKGHVSLAGAIIAGLAGSMAGNILLFVVARQLGAARFEAWVDRHGRWLTLDTATLERVRRWFTKHGGWAVGLGRCMPGIRSIISIPAGLIDMPWSRFLLWSTLGTTVWVAVLTGAGYGLGSAGLPLVERWLGPVSNAIIVIAAATYVIRLLTWKRAA</sequence>
<dbReference type="AlphaFoldDB" id="A0A552UF11"/>
<dbReference type="OrthoDB" id="9813426at2"/>
<dbReference type="InterPro" id="IPR032816">
    <property type="entry name" value="VTT_dom"/>
</dbReference>
<evidence type="ECO:0000256" key="2">
    <source>
        <dbReference type="ARBA" id="ARBA00022475"/>
    </source>
</evidence>
<name>A0A552UF11_9SPHN</name>
<keyword evidence="9" id="KW-1185">Reference proteome</keyword>
<protein>
    <submittedName>
        <fullName evidence="8">DedA family protein</fullName>
    </submittedName>
</protein>
<dbReference type="Pfam" id="PF09335">
    <property type="entry name" value="VTT_dom"/>
    <property type="match status" value="1"/>
</dbReference>
<dbReference type="InterPro" id="IPR051311">
    <property type="entry name" value="DedA_domain"/>
</dbReference>
<dbReference type="RefSeq" id="WP_143554303.1">
    <property type="nucleotide sequence ID" value="NZ_VJWA01000001.1"/>
</dbReference>
<dbReference type="Proteomes" id="UP000317894">
    <property type="component" value="Unassembled WGS sequence"/>
</dbReference>
<evidence type="ECO:0000256" key="6">
    <source>
        <dbReference type="SAM" id="Phobius"/>
    </source>
</evidence>
<dbReference type="PANTHER" id="PTHR42709:SF6">
    <property type="entry name" value="UNDECAPRENYL PHOSPHATE TRANSPORTER A"/>
    <property type="match status" value="1"/>
</dbReference>
<proteinExistence type="predicted"/>
<reference evidence="8 9" key="1">
    <citation type="submission" date="2019-07" db="EMBL/GenBank/DDBJ databases">
        <title>Novel species isolated from glacier.</title>
        <authorList>
            <person name="Liu Q."/>
            <person name="Xin Y.-H."/>
        </authorList>
    </citation>
    <scope>NUCLEOTIDE SEQUENCE [LARGE SCALE GENOMIC DNA]</scope>
    <source>
        <strain evidence="8 9">LB1R16</strain>
    </source>
</reference>
<feature type="transmembrane region" description="Helical" evidence="6">
    <location>
        <begin position="139"/>
        <end position="160"/>
    </location>
</feature>
<organism evidence="8 9">
    <name type="scientific">Glacieibacterium frigidum</name>
    <dbReference type="NCBI Taxonomy" id="2593303"/>
    <lineage>
        <taxon>Bacteria</taxon>
        <taxon>Pseudomonadati</taxon>
        <taxon>Pseudomonadota</taxon>
        <taxon>Alphaproteobacteria</taxon>
        <taxon>Sphingomonadales</taxon>
        <taxon>Sphingosinicellaceae</taxon>
        <taxon>Glacieibacterium</taxon>
    </lineage>
</organism>
<evidence type="ECO:0000256" key="4">
    <source>
        <dbReference type="ARBA" id="ARBA00022989"/>
    </source>
</evidence>
<dbReference type="EMBL" id="VJWA01000001">
    <property type="protein sequence ID" value="TRW16759.1"/>
    <property type="molecule type" value="Genomic_DNA"/>
</dbReference>
<evidence type="ECO:0000256" key="3">
    <source>
        <dbReference type="ARBA" id="ARBA00022692"/>
    </source>
</evidence>
<comment type="caution">
    <text evidence="8">The sequence shown here is derived from an EMBL/GenBank/DDBJ whole genome shotgun (WGS) entry which is preliminary data.</text>
</comment>
<evidence type="ECO:0000256" key="1">
    <source>
        <dbReference type="ARBA" id="ARBA00004651"/>
    </source>
</evidence>
<accession>A0A552UF11</accession>
<evidence type="ECO:0000259" key="7">
    <source>
        <dbReference type="Pfam" id="PF09335"/>
    </source>
</evidence>
<dbReference type="GO" id="GO:0005886">
    <property type="term" value="C:plasma membrane"/>
    <property type="evidence" value="ECO:0007669"/>
    <property type="project" value="UniProtKB-SubCell"/>
</dbReference>
<comment type="subcellular location">
    <subcellularLocation>
        <location evidence="1">Cell membrane</location>
        <topology evidence="1">Multi-pass membrane protein</topology>
    </subcellularLocation>
</comment>
<feature type="domain" description="VTT" evidence="7">
    <location>
        <begin position="29"/>
        <end position="159"/>
    </location>
</feature>
<keyword evidence="2" id="KW-1003">Cell membrane</keyword>
<evidence type="ECO:0000313" key="8">
    <source>
        <dbReference type="EMBL" id="TRW16759.1"/>
    </source>
</evidence>
<keyword evidence="3 6" id="KW-0812">Transmembrane</keyword>
<keyword evidence="5 6" id="KW-0472">Membrane</keyword>
<dbReference type="PANTHER" id="PTHR42709">
    <property type="entry name" value="ALKALINE PHOSPHATASE LIKE PROTEIN"/>
    <property type="match status" value="1"/>
</dbReference>
<keyword evidence="4 6" id="KW-1133">Transmembrane helix</keyword>
<evidence type="ECO:0000256" key="5">
    <source>
        <dbReference type="ARBA" id="ARBA00023136"/>
    </source>
</evidence>
<gene>
    <name evidence="8" type="ORF">FMM06_00685</name>
</gene>